<organism evidence="1">
    <name type="scientific">marine metagenome</name>
    <dbReference type="NCBI Taxonomy" id="408172"/>
    <lineage>
        <taxon>unclassified sequences</taxon>
        <taxon>metagenomes</taxon>
        <taxon>ecological metagenomes</taxon>
    </lineage>
</organism>
<reference evidence="1" key="1">
    <citation type="submission" date="2018-05" db="EMBL/GenBank/DDBJ databases">
        <authorList>
            <person name="Lanie J.A."/>
            <person name="Ng W.-L."/>
            <person name="Kazmierczak K.M."/>
            <person name="Andrzejewski T.M."/>
            <person name="Davidsen T.M."/>
            <person name="Wayne K.J."/>
            <person name="Tettelin H."/>
            <person name="Glass J.I."/>
            <person name="Rusch D."/>
            <person name="Podicherti R."/>
            <person name="Tsui H.-C.T."/>
            <person name="Winkler M.E."/>
        </authorList>
    </citation>
    <scope>NUCLEOTIDE SEQUENCE</scope>
</reference>
<evidence type="ECO:0000313" key="1">
    <source>
        <dbReference type="EMBL" id="SVA34885.1"/>
    </source>
</evidence>
<sequence length="103" mass="11012">MVHLFEPQLQLAAGENSADVIAGGVAVALKRASLFGRAPVAEDLRVVFDLFGFLTSDASDELVARRRQLFAGVAGVHNYRDVRRIADLVPASALRPGVDEPPS</sequence>
<name>A0A381V3F4_9ZZZZ</name>
<accession>A0A381V3F4</accession>
<dbReference type="EMBL" id="UINC01007745">
    <property type="protein sequence ID" value="SVA34885.1"/>
    <property type="molecule type" value="Genomic_DNA"/>
</dbReference>
<dbReference type="AlphaFoldDB" id="A0A381V3F4"/>
<gene>
    <name evidence="1" type="ORF">METZ01_LOCUS87739</name>
</gene>
<proteinExistence type="predicted"/>
<protein>
    <submittedName>
        <fullName evidence="1">Uncharacterized protein</fullName>
    </submittedName>
</protein>